<comment type="similarity">
    <text evidence="1">Belongs to the ROK (NagC/XylR) family.</text>
</comment>
<evidence type="ECO:0000313" key="3">
    <source>
        <dbReference type="Proteomes" id="UP000181980"/>
    </source>
</evidence>
<keyword evidence="2" id="KW-0418">Kinase</keyword>
<dbReference type="InterPro" id="IPR043129">
    <property type="entry name" value="ATPase_NBD"/>
</dbReference>
<keyword evidence="3" id="KW-1185">Reference proteome</keyword>
<dbReference type="SUPFAM" id="SSF53067">
    <property type="entry name" value="Actin-like ATPase domain"/>
    <property type="match status" value="1"/>
</dbReference>
<dbReference type="GO" id="GO:0016301">
    <property type="term" value="F:kinase activity"/>
    <property type="evidence" value="ECO:0007669"/>
    <property type="project" value="UniProtKB-KW"/>
</dbReference>
<dbReference type="Proteomes" id="UP000181980">
    <property type="component" value="Unassembled WGS sequence"/>
</dbReference>
<proteinExistence type="inferred from homology"/>
<reference evidence="3" key="1">
    <citation type="submission" date="2016-10" db="EMBL/GenBank/DDBJ databases">
        <authorList>
            <person name="Varghese N."/>
            <person name="Submissions S."/>
        </authorList>
    </citation>
    <scope>NUCLEOTIDE SEQUENCE [LARGE SCALE GENOMIC DNA]</scope>
    <source>
        <strain evidence="3">DSM 45237</strain>
    </source>
</reference>
<organism evidence="2 3">
    <name type="scientific">Jiangella alba</name>
    <dbReference type="NCBI Taxonomy" id="561176"/>
    <lineage>
        <taxon>Bacteria</taxon>
        <taxon>Bacillati</taxon>
        <taxon>Actinomycetota</taxon>
        <taxon>Actinomycetes</taxon>
        <taxon>Jiangellales</taxon>
        <taxon>Jiangellaceae</taxon>
        <taxon>Jiangella</taxon>
    </lineage>
</organism>
<accession>A0A1H5PRX0</accession>
<dbReference type="RefSeq" id="WP_069108828.1">
    <property type="nucleotide sequence ID" value="NZ_FNUC01000004.1"/>
</dbReference>
<keyword evidence="2" id="KW-0808">Transferase</keyword>
<dbReference type="InterPro" id="IPR000600">
    <property type="entry name" value="ROK"/>
</dbReference>
<dbReference type="STRING" id="561176.SAMN04488561_5413"/>
<dbReference type="AlphaFoldDB" id="A0A1H5PRX0"/>
<dbReference type="OrthoDB" id="9815677at2"/>
<dbReference type="Gene3D" id="3.30.420.40">
    <property type="match status" value="2"/>
</dbReference>
<dbReference type="PANTHER" id="PTHR18964">
    <property type="entry name" value="ROK (REPRESSOR, ORF, KINASE) FAMILY"/>
    <property type="match status" value="1"/>
</dbReference>
<evidence type="ECO:0000313" key="2">
    <source>
        <dbReference type="EMBL" id="SEF16516.1"/>
    </source>
</evidence>
<evidence type="ECO:0000256" key="1">
    <source>
        <dbReference type="ARBA" id="ARBA00006479"/>
    </source>
</evidence>
<name>A0A1H5PRX0_9ACTN</name>
<protein>
    <submittedName>
        <fullName evidence="2">Glucokinase</fullName>
    </submittedName>
</protein>
<dbReference type="EMBL" id="FNUC01000004">
    <property type="protein sequence ID" value="SEF16516.1"/>
    <property type="molecule type" value="Genomic_DNA"/>
</dbReference>
<dbReference type="Pfam" id="PF00480">
    <property type="entry name" value="ROK"/>
    <property type="match status" value="1"/>
</dbReference>
<sequence length="302" mass="29542">MTGSGAGPVVAVDVGGTSIKAGVLGASGRLSDVDRTATPAAGSDGAAVLDAVEAIVRRLAGGARPAAVGVVVPGIVDDATGVAVHAENLGWADVPLRDLLAKRLGCPVAVGHDVRAGGLAEHRAGALRGASDGVFLPVGTGIAAALILDGRVYAADGYAGEIGHVSVGHDLPCACGGRGCLEAIASAAAVARRYAAATGTTVAGSRDVADLVRRGDPAAVAVWDDALDALAYGLSMLTGLLAPSVVAIGGGLGESADLVLRPLAGRLAARLTFQRPPRIVAAELGDRAGCVGAGLLARELVA</sequence>
<dbReference type="PANTHER" id="PTHR18964:SF149">
    <property type="entry name" value="BIFUNCTIONAL UDP-N-ACETYLGLUCOSAMINE 2-EPIMERASE_N-ACETYLMANNOSAMINE KINASE"/>
    <property type="match status" value="1"/>
</dbReference>
<gene>
    <name evidence="2" type="ORF">SAMN04488561_5413</name>
</gene>